<dbReference type="InterPro" id="IPR000719">
    <property type="entry name" value="Prot_kinase_dom"/>
</dbReference>
<dbReference type="EMBL" id="LR724747">
    <property type="protein sequence ID" value="VWO95360.1"/>
    <property type="molecule type" value="Genomic_DNA"/>
</dbReference>
<dbReference type="GO" id="GO:0004672">
    <property type="term" value="F:protein kinase activity"/>
    <property type="evidence" value="ECO:0007669"/>
    <property type="project" value="InterPro"/>
</dbReference>
<organism evidence="2">
    <name type="scientific">Ganoderma boninense</name>
    <dbReference type="NCBI Taxonomy" id="34458"/>
    <lineage>
        <taxon>Eukaryota</taxon>
        <taxon>Fungi</taxon>
        <taxon>Dikarya</taxon>
        <taxon>Basidiomycota</taxon>
        <taxon>Agaricomycotina</taxon>
        <taxon>Agaricomycetes</taxon>
        <taxon>Polyporales</taxon>
        <taxon>Polyporaceae</taxon>
        <taxon>Ganoderma</taxon>
    </lineage>
</organism>
<dbReference type="InterPro" id="IPR011009">
    <property type="entry name" value="Kinase-like_dom_sf"/>
</dbReference>
<evidence type="ECO:0000259" key="1">
    <source>
        <dbReference type="PROSITE" id="PS50011"/>
    </source>
</evidence>
<dbReference type="SUPFAM" id="SSF56112">
    <property type="entry name" value="Protein kinase-like (PK-like)"/>
    <property type="match status" value="1"/>
</dbReference>
<reference evidence="2" key="1">
    <citation type="submission" date="2019-10" db="EMBL/GenBank/DDBJ databases">
        <authorList>
            <person name="Nor Muhammad N."/>
        </authorList>
    </citation>
    <scope>NUCLEOTIDE SEQUENCE</scope>
</reference>
<evidence type="ECO:0000313" key="2">
    <source>
        <dbReference type="EMBL" id="VWO95360.1"/>
    </source>
</evidence>
<proteinExistence type="predicted"/>
<dbReference type="PROSITE" id="PS50011">
    <property type="entry name" value="PROTEIN_KINASE_DOM"/>
    <property type="match status" value="1"/>
</dbReference>
<dbReference type="GO" id="GO:0005524">
    <property type="term" value="F:ATP binding"/>
    <property type="evidence" value="ECO:0007669"/>
    <property type="project" value="InterPro"/>
</dbReference>
<gene>
    <name evidence="2" type="primary">Q6FUI3</name>
</gene>
<sequence>MPSSLGVPDWLKGHPDLRARDISLVQGIEASQSFPPRHPSQRLLIAVTVQNGNVFCTGRPYKSTVPQYVVKVLHPHTEECSINQRVQAHPSSANHGLPSEIIPSEPRLLLMPFVDNLGGLEYRNRPASFFVDIFHQLIEGVEYLHQLQIAHLDICFGNVAYGTPNYTATDARLVEGRVYLIDFGQSRQLALGPGLQPPIVLPQSQEKKPPGVTALDPYAFDVYCTGKLMQFILRVGARDTRLPSRRIADVHIHRPRSSRSARGRLPLGSFGGMRSGWWAPSAGARPCVAVVRLPVEHGRC</sequence>
<dbReference type="AlphaFoldDB" id="A0A5K1JU60"/>
<dbReference type="Gene3D" id="1.10.510.10">
    <property type="entry name" value="Transferase(Phosphotransferase) domain 1"/>
    <property type="match status" value="1"/>
</dbReference>
<name>A0A5K1JU60_9APHY</name>
<accession>A0A5K1JU60</accession>
<protein>
    <recommendedName>
        <fullName evidence="1">Protein kinase domain-containing protein</fullName>
    </recommendedName>
</protein>
<feature type="domain" description="Protein kinase" evidence="1">
    <location>
        <begin position="1"/>
        <end position="300"/>
    </location>
</feature>